<dbReference type="InterPro" id="IPR029063">
    <property type="entry name" value="SAM-dependent_MTases_sf"/>
</dbReference>
<gene>
    <name evidence="1" type="ORF">SCF082_LOCUS3884</name>
</gene>
<evidence type="ECO:0000313" key="1">
    <source>
        <dbReference type="EMBL" id="CAK8994319.1"/>
    </source>
</evidence>
<evidence type="ECO:0008006" key="3">
    <source>
        <dbReference type="Google" id="ProtNLM"/>
    </source>
</evidence>
<accession>A0ABP0HVT5</accession>
<keyword evidence="2" id="KW-1185">Reference proteome</keyword>
<comment type="caution">
    <text evidence="1">The sequence shown here is derived from an EMBL/GenBank/DDBJ whole genome shotgun (WGS) entry which is preliminary data.</text>
</comment>
<dbReference type="SUPFAM" id="SSF53335">
    <property type="entry name" value="S-adenosyl-L-methionine-dependent methyltransferases"/>
    <property type="match status" value="1"/>
</dbReference>
<proteinExistence type="predicted"/>
<reference evidence="1 2" key="1">
    <citation type="submission" date="2024-02" db="EMBL/GenBank/DDBJ databases">
        <authorList>
            <person name="Chen Y."/>
            <person name="Shah S."/>
            <person name="Dougan E. K."/>
            <person name="Thang M."/>
            <person name="Chan C."/>
        </authorList>
    </citation>
    <scope>NUCLEOTIDE SEQUENCE [LARGE SCALE GENOMIC DNA]</scope>
</reference>
<dbReference type="Gene3D" id="3.40.50.150">
    <property type="entry name" value="Vaccinia Virus protein VP39"/>
    <property type="match status" value="1"/>
</dbReference>
<name>A0ABP0HVT5_9DINO</name>
<protein>
    <recommendedName>
        <fullName evidence="3">Methyltransferase type 11 domain-containing protein</fullName>
    </recommendedName>
</protein>
<dbReference type="Proteomes" id="UP001642464">
    <property type="component" value="Unassembled WGS sequence"/>
</dbReference>
<evidence type="ECO:0000313" key="2">
    <source>
        <dbReference type="Proteomes" id="UP001642464"/>
    </source>
</evidence>
<organism evidence="1 2">
    <name type="scientific">Durusdinium trenchii</name>
    <dbReference type="NCBI Taxonomy" id="1381693"/>
    <lineage>
        <taxon>Eukaryota</taxon>
        <taxon>Sar</taxon>
        <taxon>Alveolata</taxon>
        <taxon>Dinophyceae</taxon>
        <taxon>Suessiales</taxon>
        <taxon>Symbiodiniaceae</taxon>
        <taxon>Durusdinium</taxon>
    </lineage>
</organism>
<dbReference type="EMBL" id="CAXAMM010002002">
    <property type="protein sequence ID" value="CAK8994319.1"/>
    <property type="molecule type" value="Genomic_DNA"/>
</dbReference>
<sequence>MVVCRRLCWVGFGCAVIETFCFGPGRGQWSGTRSAALSLPRFPRPDGLHALRRANREGLFQCRDRAESGKELSDEELFWNREYGPGGSFEFWSLERPKLEIERLCSELQELNGLSAVILGCGLGLDVAHLAGAARAACPCEAARKEYSGTAGCFFYHADACELPEPSVPLDLLIDNTIFQNVYRSGCLEDYLRALKRISTPGRTLLHLNLMSREGIESRPEFQKDMELLNLPLLRQHEILDALSGWQICNCREGHYDLNPEAVGFKGEAFYSPTTTSPGIPSWCITALRS</sequence>